<comment type="caution">
    <text evidence="4">The sequence shown here is derived from an EMBL/GenBank/DDBJ whole genome shotgun (WGS) entry which is preliminary data.</text>
</comment>
<feature type="transmembrane region" description="Helical" evidence="2">
    <location>
        <begin position="298"/>
        <end position="318"/>
    </location>
</feature>
<feature type="domain" description="Acyltransferase 3" evidence="3">
    <location>
        <begin position="39"/>
        <end position="389"/>
    </location>
</feature>
<feature type="transmembrane region" description="Helical" evidence="2">
    <location>
        <begin position="215"/>
        <end position="237"/>
    </location>
</feature>
<feature type="transmembrane region" description="Helical" evidence="2">
    <location>
        <begin position="40"/>
        <end position="60"/>
    </location>
</feature>
<evidence type="ECO:0000259" key="3">
    <source>
        <dbReference type="Pfam" id="PF01757"/>
    </source>
</evidence>
<dbReference type="InterPro" id="IPR002656">
    <property type="entry name" value="Acyl_transf_3_dom"/>
</dbReference>
<evidence type="ECO:0000313" key="4">
    <source>
        <dbReference type="EMBL" id="GGI08716.1"/>
    </source>
</evidence>
<feature type="transmembrane region" description="Helical" evidence="2">
    <location>
        <begin position="191"/>
        <end position="209"/>
    </location>
</feature>
<protein>
    <submittedName>
        <fullName evidence="4">Acyltransferase</fullName>
    </submittedName>
</protein>
<feature type="compositionally biased region" description="Pro residues" evidence="1">
    <location>
        <begin position="7"/>
        <end position="18"/>
    </location>
</feature>
<dbReference type="RefSeq" id="WP_188523812.1">
    <property type="nucleotide sequence ID" value="NZ_BMDG01000007.1"/>
</dbReference>
<feature type="compositionally biased region" description="Low complexity" evidence="1">
    <location>
        <begin position="19"/>
        <end position="30"/>
    </location>
</feature>
<feature type="transmembrane region" description="Helical" evidence="2">
    <location>
        <begin position="339"/>
        <end position="358"/>
    </location>
</feature>
<keyword evidence="2" id="KW-0472">Membrane</keyword>
<evidence type="ECO:0000256" key="1">
    <source>
        <dbReference type="SAM" id="MobiDB-lite"/>
    </source>
</evidence>
<evidence type="ECO:0000313" key="5">
    <source>
        <dbReference type="Proteomes" id="UP000632535"/>
    </source>
</evidence>
<keyword evidence="4" id="KW-0012">Acyltransferase</keyword>
<dbReference type="Proteomes" id="UP000632535">
    <property type="component" value="Unassembled WGS sequence"/>
</dbReference>
<evidence type="ECO:0000256" key="2">
    <source>
        <dbReference type="SAM" id="Phobius"/>
    </source>
</evidence>
<keyword evidence="4" id="KW-0808">Transferase</keyword>
<proteinExistence type="predicted"/>
<accession>A0ABQ2B8H5</accession>
<keyword evidence="5" id="KW-1185">Reference proteome</keyword>
<feature type="transmembrane region" description="Helical" evidence="2">
    <location>
        <begin position="257"/>
        <end position="278"/>
    </location>
</feature>
<reference evidence="5" key="1">
    <citation type="journal article" date="2019" name="Int. J. Syst. Evol. Microbiol.">
        <title>The Global Catalogue of Microorganisms (GCM) 10K type strain sequencing project: providing services to taxonomists for standard genome sequencing and annotation.</title>
        <authorList>
            <consortium name="The Broad Institute Genomics Platform"/>
            <consortium name="The Broad Institute Genome Sequencing Center for Infectious Disease"/>
            <person name="Wu L."/>
            <person name="Ma J."/>
        </authorList>
    </citation>
    <scope>NUCLEOTIDE SEQUENCE [LARGE SCALE GENOMIC DNA]</scope>
    <source>
        <strain evidence="5">CCM 8653</strain>
    </source>
</reference>
<feature type="transmembrane region" description="Helical" evidence="2">
    <location>
        <begin position="163"/>
        <end position="184"/>
    </location>
</feature>
<sequence length="412" mass="42850">MAVAAPAPAPPAVLPGAPPRAVRSAPPAGGRSRRVPRDPFVDVVRAIGTVAVVLLHWLMAEATWDGSTLQVGNALGHGSAWVLTWGQPLALLFFASGASGAYQRVATATAGRGWSGVLGSALRSVARPVGAFVVAWGAGVAVLLAAGVPDDAVWRMARMAPQLLWFLAVWVVLLALVPVLQAAWRRWRWGALALAVALPLAVDALRFGLPGDTTAALAGVNVVLAWAAPFVAGVAYATERSQPRRPEAGSGRGGRAVLVAVGLAAALTTAVLVAVGPYPRSLIGMPGDTISNLGPPTAPIVTHAVALVCAVLLARRAAVRWATSPGGRAVTSTLARRSMTVYLWHLTAMFAVVGAALLGLGQELPASWGADWWASRPVWFAAYLLVLLVLVRAFGRFEDRRRTVPQRGSGTP</sequence>
<name>A0ABQ2B8H5_9MICO</name>
<feature type="transmembrane region" description="Helical" evidence="2">
    <location>
        <begin position="80"/>
        <end position="102"/>
    </location>
</feature>
<dbReference type="EMBL" id="BMDG01000007">
    <property type="protein sequence ID" value="GGI08716.1"/>
    <property type="molecule type" value="Genomic_DNA"/>
</dbReference>
<keyword evidence="2" id="KW-1133">Transmembrane helix</keyword>
<feature type="transmembrane region" description="Helical" evidence="2">
    <location>
        <begin position="378"/>
        <end position="395"/>
    </location>
</feature>
<dbReference type="GO" id="GO:0016746">
    <property type="term" value="F:acyltransferase activity"/>
    <property type="evidence" value="ECO:0007669"/>
    <property type="project" value="UniProtKB-KW"/>
</dbReference>
<keyword evidence="2" id="KW-0812">Transmembrane</keyword>
<gene>
    <name evidence="4" type="ORF">GCM10007368_22550</name>
</gene>
<feature type="transmembrane region" description="Helical" evidence="2">
    <location>
        <begin position="129"/>
        <end position="148"/>
    </location>
</feature>
<feature type="region of interest" description="Disordered" evidence="1">
    <location>
        <begin position="1"/>
        <end position="33"/>
    </location>
</feature>
<dbReference type="Pfam" id="PF01757">
    <property type="entry name" value="Acyl_transf_3"/>
    <property type="match status" value="1"/>
</dbReference>
<organism evidence="4 5">
    <name type="scientific">Isoptericola cucumis</name>
    <dbReference type="NCBI Taxonomy" id="1776856"/>
    <lineage>
        <taxon>Bacteria</taxon>
        <taxon>Bacillati</taxon>
        <taxon>Actinomycetota</taxon>
        <taxon>Actinomycetes</taxon>
        <taxon>Micrococcales</taxon>
        <taxon>Promicromonosporaceae</taxon>
        <taxon>Isoptericola</taxon>
    </lineage>
</organism>